<dbReference type="AlphaFoldDB" id="A0A8B8DBF9"/>
<gene>
    <name evidence="3" type="primary">LOC111125648</name>
</gene>
<dbReference type="SMART" id="SM00212">
    <property type="entry name" value="UBCc"/>
    <property type="match status" value="1"/>
</dbReference>
<dbReference type="PANTHER" id="PTHR24068">
    <property type="entry name" value="UBIQUITIN-CONJUGATING ENZYME E2"/>
    <property type="match status" value="1"/>
</dbReference>
<organism evidence="2 3">
    <name type="scientific">Crassostrea virginica</name>
    <name type="common">Eastern oyster</name>
    <dbReference type="NCBI Taxonomy" id="6565"/>
    <lineage>
        <taxon>Eukaryota</taxon>
        <taxon>Metazoa</taxon>
        <taxon>Spiralia</taxon>
        <taxon>Lophotrochozoa</taxon>
        <taxon>Mollusca</taxon>
        <taxon>Bivalvia</taxon>
        <taxon>Autobranchia</taxon>
        <taxon>Pteriomorphia</taxon>
        <taxon>Ostreida</taxon>
        <taxon>Ostreoidea</taxon>
        <taxon>Ostreidae</taxon>
        <taxon>Crassostrea</taxon>
    </lineage>
</organism>
<dbReference type="GeneID" id="111125648"/>
<name>A0A8B8DBF9_CRAVI</name>
<dbReference type="OrthoDB" id="9978460at2759"/>
<dbReference type="InterPro" id="IPR000608">
    <property type="entry name" value="UBC"/>
</dbReference>
<reference evidence="3" key="1">
    <citation type="submission" date="2025-08" db="UniProtKB">
        <authorList>
            <consortium name="RefSeq"/>
        </authorList>
    </citation>
    <scope>IDENTIFICATION</scope>
    <source>
        <tissue evidence="3">Whole sample</tissue>
    </source>
</reference>
<proteinExistence type="predicted"/>
<keyword evidence="2" id="KW-1185">Reference proteome</keyword>
<dbReference type="RefSeq" id="XP_022325363.1">
    <property type="nucleotide sequence ID" value="XM_022469655.1"/>
</dbReference>
<dbReference type="SUPFAM" id="SSF54495">
    <property type="entry name" value="UBC-like"/>
    <property type="match status" value="1"/>
</dbReference>
<dbReference type="Proteomes" id="UP000694844">
    <property type="component" value="Chromosome 3"/>
</dbReference>
<evidence type="ECO:0000259" key="1">
    <source>
        <dbReference type="PROSITE" id="PS50127"/>
    </source>
</evidence>
<dbReference type="Pfam" id="PF00179">
    <property type="entry name" value="UQ_con"/>
    <property type="match status" value="1"/>
</dbReference>
<dbReference type="Gene3D" id="3.10.110.10">
    <property type="entry name" value="Ubiquitin Conjugating Enzyme"/>
    <property type="match status" value="1"/>
</dbReference>
<dbReference type="KEGG" id="cvn:111125648"/>
<evidence type="ECO:0000313" key="2">
    <source>
        <dbReference type="Proteomes" id="UP000694844"/>
    </source>
</evidence>
<accession>A0A8B8DBF9</accession>
<protein>
    <submittedName>
        <fullName evidence="3">NEDD8-conjugating enzyme ubc12-like</fullName>
    </submittedName>
</protein>
<sequence length="193" mass="21906">MGTIRKVQKDFCRLAKTIHSFSDGQAKIIDSEESSSDPSGEVDAKFTFEVDITPNGGPYLGGTFRFKIWVEDVSRWPQDPPVVRCLTNIYHPNIDQFDETDSSNICVNVLDLCTWTSHCDLETCIQAVLFLFYEPNFDDVLSLVCCSDENFQELVQESLRGGVVDGIPYQPNEGWMKRKLFKEKSDQENETAS</sequence>
<dbReference type="InterPro" id="IPR016135">
    <property type="entry name" value="UBQ-conjugating_enzyme/RWD"/>
</dbReference>
<dbReference type="PROSITE" id="PS50127">
    <property type="entry name" value="UBC_2"/>
    <property type="match status" value="1"/>
</dbReference>
<dbReference type="CDD" id="cd23794">
    <property type="entry name" value="UBCc_UBE2F_UBE2M"/>
    <property type="match status" value="1"/>
</dbReference>
<feature type="domain" description="UBC core" evidence="1">
    <location>
        <begin position="2"/>
        <end position="176"/>
    </location>
</feature>
<evidence type="ECO:0000313" key="3">
    <source>
        <dbReference type="RefSeq" id="XP_022325363.1"/>
    </source>
</evidence>